<proteinExistence type="predicted"/>
<protein>
    <submittedName>
        <fullName evidence="1">Uncharacterized protein</fullName>
    </submittedName>
</protein>
<dbReference type="Proteomes" id="UP000652761">
    <property type="component" value="Unassembled WGS sequence"/>
</dbReference>
<gene>
    <name evidence="1" type="ORF">Taro_024482</name>
</gene>
<evidence type="ECO:0000313" key="1">
    <source>
        <dbReference type="EMBL" id="MQL91866.1"/>
    </source>
</evidence>
<reference evidence="1" key="1">
    <citation type="submission" date="2017-07" db="EMBL/GenBank/DDBJ databases">
        <title>Taro Niue Genome Assembly and Annotation.</title>
        <authorList>
            <person name="Atibalentja N."/>
            <person name="Keating K."/>
            <person name="Fields C.J."/>
        </authorList>
    </citation>
    <scope>NUCLEOTIDE SEQUENCE</scope>
    <source>
        <strain evidence="1">Niue_2</strain>
        <tissue evidence="1">Leaf</tissue>
    </source>
</reference>
<dbReference type="AlphaFoldDB" id="A0A843V9H4"/>
<accession>A0A843V9H4</accession>
<sequence length="114" mass="12081">MCASRRLREPAYGVTFTGVGLLPVEPVEGWAGAFWRIFPERCLGGSGGGSPRTGLRCFCSPACCNVLSDGPCCLVVWIVHSGEGSSQDRPLSLLAEVLPKSALCLFRATVVLPL</sequence>
<keyword evidence="2" id="KW-1185">Reference proteome</keyword>
<organism evidence="1 2">
    <name type="scientific">Colocasia esculenta</name>
    <name type="common">Wild taro</name>
    <name type="synonym">Arum esculentum</name>
    <dbReference type="NCBI Taxonomy" id="4460"/>
    <lineage>
        <taxon>Eukaryota</taxon>
        <taxon>Viridiplantae</taxon>
        <taxon>Streptophyta</taxon>
        <taxon>Embryophyta</taxon>
        <taxon>Tracheophyta</taxon>
        <taxon>Spermatophyta</taxon>
        <taxon>Magnoliopsida</taxon>
        <taxon>Liliopsida</taxon>
        <taxon>Araceae</taxon>
        <taxon>Aroideae</taxon>
        <taxon>Colocasieae</taxon>
        <taxon>Colocasia</taxon>
    </lineage>
</organism>
<name>A0A843V9H4_COLES</name>
<dbReference type="EMBL" id="NMUH01001387">
    <property type="protein sequence ID" value="MQL91866.1"/>
    <property type="molecule type" value="Genomic_DNA"/>
</dbReference>
<comment type="caution">
    <text evidence="1">The sequence shown here is derived from an EMBL/GenBank/DDBJ whole genome shotgun (WGS) entry which is preliminary data.</text>
</comment>
<evidence type="ECO:0000313" key="2">
    <source>
        <dbReference type="Proteomes" id="UP000652761"/>
    </source>
</evidence>